<sequence length="164" mass="17729">MNIVYSHDVVFHESVFPGKAFFTSAVSSLPLTEYLLGSTDTQEVCAENPSLNSSTPPQLDSVVPPPAPPSVVSSSTPAGRPGWDVVLLPAEHRPSRNIDSNISTDNILIEKRRRRLPDAHHVVDSLLQSGTSLAPADTSTITLDFPDQPPKTYWQALVSPDSES</sequence>
<dbReference type="AlphaFoldDB" id="A0A9Q3F9W5"/>
<organism evidence="2 3">
    <name type="scientific">Austropuccinia psidii MF-1</name>
    <dbReference type="NCBI Taxonomy" id="1389203"/>
    <lineage>
        <taxon>Eukaryota</taxon>
        <taxon>Fungi</taxon>
        <taxon>Dikarya</taxon>
        <taxon>Basidiomycota</taxon>
        <taxon>Pucciniomycotina</taxon>
        <taxon>Pucciniomycetes</taxon>
        <taxon>Pucciniales</taxon>
        <taxon>Sphaerophragmiaceae</taxon>
        <taxon>Austropuccinia</taxon>
    </lineage>
</organism>
<protein>
    <submittedName>
        <fullName evidence="2">Uncharacterized protein</fullName>
    </submittedName>
</protein>
<evidence type="ECO:0000313" key="3">
    <source>
        <dbReference type="Proteomes" id="UP000765509"/>
    </source>
</evidence>
<feature type="region of interest" description="Disordered" evidence="1">
    <location>
        <begin position="46"/>
        <end position="80"/>
    </location>
</feature>
<evidence type="ECO:0000313" key="2">
    <source>
        <dbReference type="EMBL" id="MBW0537285.1"/>
    </source>
</evidence>
<feature type="compositionally biased region" description="Polar residues" evidence="1">
    <location>
        <begin position="49"/>
        <end position="58"/>
    </location>
</feature>
<reference evidence="2" key="1">
    <citation type="submission" date="2021-03" db="EMBL/GenBank/DDBJ databases">
        <title>Draft genome sequence of rust myrtle Austropuccinia psidii MF-1, a brazilian biotype.</title>
        <authorList>
            <person name="Quecine M.C."/>
            <person name="Pachon D.M.R."/>
            <person name="Bonatelli M.L."/>
            <person name="Correr F.H."/>
            <person name="Franceschini L.M."/>
            <person name="Leite T.F."/>
            <person name="Margarido G.R.A."/>
            <person name="Almeida C.A."/>
            <person name="Ferrarezi J.A."/>
            <person name="Labate C.A."/>
        </authorList>
    </citation>
    <scope>NUCLEOTIDE SEQUENCE</scope>
    <source>
        <strain evidence="2">MF-1</strain>
    </source>
</reference>
<evidence type="ECO:0000256" key="1">
    <source>
        <dbReference type="SAM" id="MobiDB-lite"/>
    </source>
</evidence>
<name>A0A9Q3F9W5_9BASI</name>
<gene>
    <name evidence="2" type="ORF">O181_077000</name>
</gene>
<dbReference type="Proteomes" id="UP000765509">
    <property type="component" value="Unassembled WGS sequence"/>
</dbReference>
<dbReference type="EMBL" id="AVOT02041915">
    <property type="protein sequence ID" value="MBW0537285.1"/>
    <property type="molecule type" value="Genomic_DNA"/>
</dbReference>
<keyword evidence="3" id="KW-1185">Reference proteome</keyword>
<comment type="caution">
    <text evidence="2">The sequence shown here is derived from an EMBL/GenBank/DDBJ whole genome shotgun (WGS) entry which is preliminary data.</text>
</comment>
<accession>A0A9Q3F9W5</accession>
<proteinExistence type="predicted"/>